<proteinExistence type="predicted"/>
<dbReference type="RefSeq" id="WP_342076935.1">
    <property type="nucleotide sequence ID" value="NZ_CP151767.2"/>
</dbReference>
<dbReference type="EMBL" id="CP151767">
    <property type="protein sequence ID" value="WZU67625.1"/>
    <property type="molecule type" value="Genomic_DNA"/>
</dbReference>
<name>A0AAN0M9T9_9RHOB</name>
<gene>
    <name evidence="2" type="ORF">AABB31_22395</name>
</gene>
<accession>A0AAN0M9T9</accession>
<sequence>MAKASKTTRKGSATKKEKIDLEPDAPLKAMQADENSDLVAISGYLGDDPDDPDAVRLYSSLNFDSYTKVSRDAVVQREKLDSRDGGPAGSILWVSSDAEVTRRQVNTQKMRADFLRGTINPDGPRAVGDLSAGPGAAFTSLPCVTATIVVTTTILTSRSDSTNSNCCSSDGCSATSQCLCSGGGQSGPSCNVC</sequence>
<reference evidence="2 3" key="2">
    <citation type="submission" date="2024-08" db="EMBL/GenBank/DDBJ databases">
        <title>Phylogenomic analyses of a clade within the roseobacter group suggest taxonomic reassignments of species of the genera Aestuariivita, Citreicella, Loktanella, Nautella, Pelagibaca, Ruegeria, Thalassobius, Thiobacimonas and Tropicibacter, and the proposal o.</title>
        <authorList>
            <person name="Jeon C.O."/>
        </authorList>
    </citation>
    <scope>NUCLEOTIDE SEQUENCE [LARGE SCALE GENOMIC DNA]</scope>
    <source>
        <strain evidence="2 3">SS1-5</strain>
    </source>
</reference>
<reference evidence="3" key="1">
    <citation type="submission" date="2024-04" db="EMBL/GenBank/DDBJ databases">
        <title>Phylogenomic analyses of a clade within the roseobacter group suggest taxonomic reassignments of species of the genera Aestuariivita, Citreicella, Loktanella, Nautella, Pelagibaca, Ruegeria, Thalassobius, Thiobacimonas and Tropicibacter, and the proposal o.</title>
        <authorList>
            <person name="Jeon C.O."/>
        </authorList>
    </citation>
    <scope>NUCLEOTIDE SEQUENCE [LARGE SCALE GENOMIC DNA]</scope>
    <source>
        <strain evidence="3">SS1-5</strain>
    </source>
</reference>
<evidence type="ECO:0000313" key="3">
    <source>
        <dbReference type="Proteomes" id="UP001470809"/>
    </source>
</evidence>
<organism evidence="2 3">
    <name type="scientific">Yoonia rhodophyticola</name>
    <dbReference type="NCBI Taxonomy" id="3137370"/>
    <lineage>
        <taxon>Bacteria</taxon>
        <taxon>Pseudomonadati</taxon>
        <taxon>Pseudomonadota</taxon>
        <taxon>Alphaproteobacteria</taxon>
        <taxon>Rhodobacterales</taxon>
        <taxon>Paracoccaceae</taxon>
        <taxon>Yoonia</taxon>
    </lineage>
</organism>
<feature type="region of interest" description="Disordered" evidence="1">
    <location>
        <begin position="1"/>
        <end position="33"/>
    </location>
</feature>
<dbReference type="Proteomes" id="UP001470809">
    <property type="component" value="Chromosome"/>
</dbReference>
<dbReference type="AlphaFoldDB" id="A0AAN0M9T9"/>
<feature type="compositionally biased region" description="Basic residues" evidence="1">
    <location>
        <begin position="1"/>
        <end position="13"/>
    </location>
</feature>
<protein>
    <submittedName>
        <fullName evidence="2">Uncharacterized protein</fullName>
    </submittedName>
</protein>
<keyword evidence="3" id="KW-1185">Reference proteome</keyword>
<dbReference type="KEGG" id="yrh:AABB31_22395"/>
<evidence type="ECO:0000256" key="1">
    <source>
        <dbReference type="SAM" id="MobiDB-lite"/>
    </source>
</evidence>
<evidence type="ECO:0000313" key="2">
    <source>
        <dbReference type="EMBL" id="WZU67625.1"/>
    </source>
</evidence>